<comment type="similarity">
    <text evidence="2 10">Belongs to the cation transport ATPase (P-type) (TC 3.A.3) family. Type IB subfamily.</text>
</comment>
<sequence length="691" mass="76036">MKFVIKHEIKGRMRIHVSQYRMSYEQADTLLYFLHSNKYVTFAKVYERTGDAVISYVGDRTEMIRTLQQFSYEKVDVPAGVIENSGRELNAKYQEKLIGKIVCRYAGRMFLPYPLRACVTTVKSVKYLWKGLQCLWHRKIEVPVLDATAIGVSIFRNDIETAGSVMFLLGIGELLEEWTHKKSVDDLARTMSLNVGKVWLKREDQEVLVQTSEIRPGDEVVVHMGNVIPFDGIVSDGEAMVNQASLTGESVPVRRIVENSVYAGTVVEEGELTVLIKEVGGSSRFEKIVTMIEESEKLKSALEGKAEHLADKLVPYSLGGTVLTYLLTRNVNKAISVLMVDFSCALKLAMPISVLSAIREASLYHVTVKGGKYLEAVADADTIVFDKTGTLTKAKPTVVDVVSFNGAQPDELLCIAACLEEHFPHSMAKAVVDAAQQKNLAHEEMHTKVEYIVAHGISTTIDGKRAVIGSSHFVFEDENCTIPEGKQELFDSLPKEYSHLYLAIEGKLAGVICIEDPLREEAEAVVNSLKRAGITKVVMMTGDSERTAAAIAKRVGVDEYYSEVLPEDKAGFIEKEKAAGRKVIMIGDGINDSPALSAANVGIAISDGAEIAREIADITVGSDDLYQIVTLKLLSDSLMKRIRGNYRFIVSFNLGLILCGVAGILQPTTSALLHNTSTLLISLKSMQNLLD</sequence>
<dbReference type="PROSITE" id="PS00154">
    <property type="entry name" value="ATPASE_E1_E2"/>
    <property type="match status" value="1"/>
</dbReference>
<dbReference type="SUPFAM" id="SSF81653">
    <property type="entry name" value="Calcium ATPase, transduction domain A"/>
    <property type="match status" value="1"/>
</dbReference>
<dbReference type="PANTHER" id="PTHR48085:SF5">
    <property type="entry name" value="CADMIUM_ZINC-TRANSPORTING ATPASE HMA4-RELATED"/>
    <property type="match status" value="1"/>
</dbReference>
<evidence type="ECO:0000256" key="4">
    <source>
        <dbReference type="ARBA" id="ARBA00022692"/>
    </source>
</evidence>
<dbReference type="GO" id="GO:0005524">
    <property type="term" value="F:ATP binding"/>
    <property type="evidence" value="ECO:0007669"/>
    <property type="project" value="UniProtKB-UniRule"/>
</dbReference>
<dbReference type="PANTHER" id="PTHR48085">
    <property type="entry name" value="CADMIUM/ZINC-TRANSPORTING ATPASE HMA2-RELATED"/>
    <property type="match status" value="1"/>
</dbReference>
<comment type="catalytic activity">
    <reaction evidence="9">
        <text>Cd(2+)(in) + ATP + H2O = Cd(2+)(out) + ADP + phosphate + H(+)</text>
        <dbReference type="Rhea" id="RHEA:12132"/>
        <dbReference type="ChEBI" id="CHEBI:15377"/>
        <dbReference type="ChEBI" id="CHEBI:15378"/>
        <dbReference type="ChEBI" id="CHEBI:30616"/>
        <dbReference type="ChEBI" id="CHEBI:43474"/>
        <dbReference type="ChEBI" id="CHEBI:48775"/>
        <dbReference type="ChEBI" id="CHEBI:456216"/>
        <dbReference type="EC" id="7.2.2.21"/>
    </reaction>
</comment>
<dbReference type="EC" id="7.2.2.21" evidence="8"/>
<dbReference type="AlphaFoldDB" id="A0A6L6XEG9"/>
<keyword evidence="3" id="KW-0104">Cadmium</keyword>
<keyword evidence="10" id="KW-0479">Metal-binding</keyword>
<evidence type="ECO:0000313" key="12">
    <source>
        <dbReference type="EMBL" id="MVQ45348.1"/>
    </source>
</evidence>
<dbReference type="Gene3D" id="3.40.1110.10">
    <property type="entry name" value="Calcium-transporting ATPase, cytoplasmic domain N"/>
    <property type="match status" value="1"/>
</dbReference>
<reference evidence="12 13" key="1">
    <citation type="submission" date="2019-10" db="EMBL/GenBank/DDBJ databases">
        <title>Roseburia spp. ameliorate alcoholic fatty liver via restoration of gut barrier function.</title>
        <authorList>
            <person name="Seo B."/>
            <person name="Ko G."/>
        </authorList>
    </citation>
    <scope>NUCLEOTIDE SEQUENCE [LARGE SCALE GENOMIC DNA]</scope>
    <source>
        <strain evidence="12 13">SNUG30017</strain>
    </source>
</reference>
<proteinExistence type="inferred from homology"/>
<keyword evidence="10" id="KW-0067">ATP-binding</keyword>
<dbReference type="NCBIfam" id="TIGR01525">
    <property type="entry name" value="ATPase-IB_hvy"/>
    <property type="match status" value="1"/>
</dbReference>
<dbReference type="Gene3D" id="2.70.150.10">
    <property type="entry name" value="Calcium-transporting ATPase, cytoplasmic transduction domain A"/>
    <property type="match status" value="1"/>
</dbReference>
<dbReference type="SFLD" id="SFLDG00002">
    <property type="entry name" value="C1.7:_P-type_atpase_like"/>
    <property type="match status" value="1"/>
</dbReference>
<dbReference type="SUPFAM" id="SSF56784">
    <property type="entry name" value="HAD-like"/>
    <property type="match status" value="1"/>
</dbReference>
<keyword evidence="10" id="KW-0547">Nucleotide-binding</keyword>
<dbReference type="InterPro" id="IPR027256">
    <property type="entry name" value="P-typ_ATPase_IB"/>
</dbReference>
<dbReference type="Proteomes" id="UP000479531">
    <property type="component" value="Unassembled WGS sequence"/>
</dbReference>
<evidence type="ECO:0000256" key="1">
    <source>
        <dbReference type="ARBA" id="ARBA00004141"/>
    </source>
</evidence>
<dbReference type="InterPro" id="IPR051014">
    <property type="entry name" value="Cation_Transport_ATPase_IB"/>
</dbReference>
<dbReference type="EMBL" id="WGGT01000006">
    <property type="protein sequence ID" value="MVQ45348.1"/>
    <property type="molecule type" value="Genomic_DNA"/>
</dbReference>
<organism evidence="12 13">
    <name type="scientific">Roseburia intestinalis</name>
    <dbReference type="NCBI Taxonomy" id="166486"/>
    <lineage>
        <taxon>Bacteria</taxon>
        <taxon>Bacillati</taxon>
        <taxon>Bacillota</taxon>
        <taxon>Clostridia</taxon>
        <taxon>Lachnospirales</taxon>
        <taxon>Lachnospiraceae</taxon>
        <taxon>Roseburia</taxon>
    </lineage>
</organism>
<comment type="caution">
    <text evidence="12">The sequence shown here is derived from an EMBL/GenBank/DDBJ whole genome shotgun (WGS) entry which is preliminary data.</text>
</comment>
<accession>A0A6L6XEG9</accession>
<dbReference type="Gene3D" id="3.40.50.1000">
    <property type="entry name" value="HAD superfamily/HAD-like"/>
    <property type="match status" value="1"/>
</dbReference>
<evidence type="ECO:0000256" key="9">
    <source>
        <dbReference type="ARBA" id="ARBA00049338"/>
    </source>
</evidence>
<keyword evidence="5" id="KW-1278">Translocase</keyword>
<dbReference type="GO" id="GO:0016887">
    <property type="term" value="F:ATP hydrolysis activity"/>
    <property type="evidence" value="ECO:0007669"/>
    <property type="project" value="InterPro"/>
</dbReference>
<keyword evidence="6" id="KW-1133">Transmembrane helix</keyword>
<dbReference type="RefSeq" id="WP_157350322.1">
    <property type="nucleotide sequence ID" value="NZ_WGGT01000006.1"/>
</dbReference>
<dbReference type="InterPro" id="IPR023299">
    <property type="entry name" value="ATPase_P-typ_cyto_dom_N"/>
</dbReference>
<name>A0A6L6XEG9_9FIRM</name>
<keyword evidence="10" id="KW-1003">Cell membrane</keyword>
<dbReference type="InterPro" id="IPR001757">
    <property type="entry name" value="P_typ_ATPase"/>
</dbReference>
<gene>
    <name evidence="12" type="ORF">GCK47_06460</name>
</gene>
<dbReference type="SFLD" id="SFLDS00003">
    <property type="entry name" value="Haloacid_Dehalogenase"/>
    <property type="match status" value="1"/>
</dbReference>
<dbReference type="InterPro" id="IPR018303">
    <property type="entry name" value="ATPase_P-typ_P_site"/>
</dbReference>
<comment type="subcellular location">
    <subcellularLocation>
        <location evidence="10">Cell membrane</location>
    </subcellularLocation>
    <subcellularLocation>
        <location evidence="1">Membrane</location>
        <topology evidence="1">Multi-pass membrane protein</topology>
    </subcellularLocation>
</comment>
<dbReference type="Pfam" id="PF00122">
    <property type="entry name" value="E1-E2_ATPase"/>
    <property type="match status" value="1"/>
</dbReference>
<keyword evidence="4" id="KW-0812">Transmembrane</keyword>
<evidence type="ECO:0000313" key="13">
    <source>
        <dbReference type="Proteomes" id="UP000479531"/>
    </source>
</evidence>
<dbReference type="PRINTS" id="PR00120">
    <property type="entry name" value="HATPASE"/>
</dbReference>
<dbReference type="InterPro" id="IPR059000">
    <property type="entry name" value="ATPase_P-type_domA"/>
</dbReference>
<dbReference type="GO" id="GO:0046872">
    <property type="term" value="F:metal ion binding"/>
    <property type="evidence" value="ECO:0007669"/>
    <property type="project" value="UniProtKB-KW"/>
</dbReference>
<protein>
    <recommendedName>
        <fullName evidence="8">Cd(2+)-exporting ATPase</fullName>
        <ecNumber evidence="8">7.2.2.21</ecNumber>
    </recommendedName>
</protein>
<feature type="domain" description="P-type ATPase A" evidence="11">
    <location>
        <begin position="196"/>
        <end position="293"/>
    </location>
</feature>
<dbReference type="Pfam" id="PF00702">
    <property type="entry name" value="Hydrolase"/>
    <property type="match status" value="1"/>
</dbReference>
<evidence type="ECO:0000256" key="5">
    <source>
        <dbReference type="ARBA" id="ARBA00022967"/>
    </source>
</evidence>
<keyword evidence="7" id="KW-0472">Membrane</keyword>
<evidence type="ECO:0000256" key="10">
    <source>
        <dbReference type="RuleBase" id="RU362081"/>
    </source>
</evidence>
<evidence type="ECO:0000256" key="6">
    <source>
        <dbReference type="ARBA" id="ARBA00022989"/>
    </source>
</evidence>
<dbReference type="GO" id="GO:0005886">
    <property type="term" value="C:plasma membrane"/>
    <property type="evidence" value="ECO:0007669"/>
    <property type="project" value="UniProtKB-SubCell"/>
</dbReference>
<dbReference type="InterPro" id="IPR044492">
    <property type="entry name" value="P_typ_ATPase_HD_dom"/>
</dbReference>
<evidence type="ECO:0000256" key="7">
    <source>
        <dbReference type="ARBA" id="ARBA00023136"/>
    </source>
</evidence>
<dbReference type="GO" id="GO:0008551">
    <property type="term" value="F:P-type cadmium transporter activity"/>
    <property type="evidence" value="ECO:0007669"/>
    <property type="project" value="UniProtKB-EC"/>
</dbReference>
<dbReference type="SFLD" id="SFLDF00027">
    <property type="entry name" value="p-type_atpase"/>
    <property type="match status" value="1"/>
</dbReference>
<evidence type="ECO:0000256" key="2">
    <source>
        <dbReference type="ARBA" id="ARBA00006024"/>
    </source>
</evidence>
<dbReference type="InterPro" id="IPR036412">
    <property type="entry name" value="HAD-like_sf"/>
</dbReference>
<dbReference type="NCBIfam" id="TIGR01494">
    <property type="entry name" value="ATPase_P-type"/>
    <property type="match status" value="1"/>
</dbReference>
<evidence type="ECO:0000256" key="8">
    <source>
        <dbReference type="ARBA" id="ARBA00039103"/>
    </source>
</evidence>
<dbReference type="InterPro" id="IPR008250">
    <property type="entry name" value="ATPase_P-typ_transduc_dom_A_sf"/>
</dbReference>
<dbReference type="PRINTS" id="PR00119">
    <property type="entry name" value="CATATPASE"/>
</dbReference>
<evidence type="ECO:0000259" key="11">
    <source>
        <dbReference type="Pfam" id="PF00122"/>
    </source>
</evidence>
<dbReference type="InterPro" id="IPR023214">
    <property type="entry name" value="HAD_sf"/>
</dbReference>
<evidence type="ECO:0000256" key="3">
    <source>
        <dbReference type="ARBA" id="ARBA00022539"/>
    </source>
</evidence>